<dbReference type="InterPro" id="IPR011990">
    <property type="entry name" value="TPR-like_helical_dom_sf"/>
</dbReference>
<accession>A0A5J4QE50</accession>
<proteinExistence type="predicted"/>
<comment type="caution">
    <text evidence="1">The sequence shown here is derived from an EMBL/GenBank/DDBJ whole genome shotgun (WGS) entry which is preliminary data.</text>
</comment>
<evidence type="ECO:0000313" key="1">
    <source>
        <dbReference type="EMBL" id="KAA6319977.1"/>
    </source>
</evidence>
<feature type="non-terminal residue" evidence="1">
    <location>
        <position position="1"/>
    </location>
</feature>
<sequence>PDFTVTPGEQENFIHCILHMRRVLTLHEGLRWFDIKRYGIEIYRRTVHNNNIVVTDQLLEDDNRRAIQLPQEIINAGLEANPR</sequence>
<dbReference type="AlphaFoldDB" id="A0A5J4QE50"/>
<evidence type="ECO:0008006" key="2">
    <source>
        <dbReference type="Google" id="ProtNLM"/>
    </source>
</evidence>
<dbReference type="Gene3D" id="1.25.40.390">
    <property type="match status" value="1"/>
</dbReference>
<organism evidence="1">
    <name type="scientific">termite gut metagenome</name>
    <dbReference type="NCBI Taxonomy" id="433724"/>
    <lineage>
        <taxon>unclassified sequences</taxon>
        <taxon>metagenomes</taxon>
        <taxon>organismal metagenomes</taxon>
    </lineage>
</organism>
<dbReference type="EMBL" id="SNRY01003720">
    <property type="protein sequence ID" value="KAA6319977.1"/>
    <property type="molecule type" value="Genomic_DNA"/>
</dbReference>
<name>A0A5J4QE50_9ZZZZ</name>
<protein>
    <recommendedName>
        <fullName evidence="2">RagB/SusD family nutrient uptake outer membrane protein</fullName>
    </recommendedName>
</protein>
<dbReference type="SUPFAM" id="SSF48452">
    <property type="entry name" value="TPR-like"/>
    <property type="match status" value="1"/>
</dbReference>
<gene>
    <name evidence="1" type="ORF">EZS27_030188</name>
</gene>
<reference evidence="1" key="1">
    <citation type="submission" date="2019-03" db="EMBL/GenBank/DDBJ databases">
        <title>Single cell metagenomics reveals metabolic interactions within the superorganism composed of flagellate Streblomastix strix and complex community of Bacteroidetes bacteria on its surface.</title>
        <authorList>
            <person name="Treitli S.C."/>
            <person name="Kolisko M."/>
            <person name="Husnik F."/>
            <person name="Keeling P."/>
            <person name="Hampl V."/>
        </authorList>
    </citation>
    <scope>NUCLEOTIDE SEQUENCE</scope>
    <source>
        <strain evidence="1">STM</strain>
    </source>
</reference>